<evidence type="ECO:0008006" key="3">
    <source>
        <dbReference type="Google" id="ProtNLM"/>
    </source>
</evidence>
<evidence type="ECO:0000313" key="2">
    <source>
        <dbReference type="Proteomes" id="UP000247476"/>
    </source>
</evidence>
<proteinExistence type="predicted"/>
<dbReference type="Proteomes" id="UP000247476">
    <property type="component" value="Unassembled WGS sequence"/>
</dbReference>
<keyword evidence="2" id="KW-1185">Reference proteome</keyword>
<accession>A0A2V5JXE3</accession>
<gene>
    <name evidence="1" type="ORF">DLM86_25225</name>
</gene>
<name>A0A2V5JXE3_9BACL</name>
<dbReference type="AlphaFoldDB" id="A0A2V5JXE3"/>
<reference evidence="1 2" key="1">
    <citation type="submission" date="2018-05" db="EMBL/GenBank/DDBJ databases">
        <title>Paenibacillus flagellatus sp. nov., isolated from selenium mineral soil.</title>
        <authorList>
            <person name="Dai X."/>
        </authorList>
    </citation>
    <scope>NUCLEOTIDE SEQUENCE [LARGE SCALE GENOMIC DNA]</scope>
    <source>
        <strain evidence="1 2">DXL2</strain>
    </source>
</reference>
<comment type="caution">
    <text evidence="1">The sequence shown here is derived from an EMBL/GenBank/DDBJ whole genome shotgun (WGS) entry which is preliminary data.</text>
</comment>
<organism evidence="1 2">
    <name type="scientific">Paenibacillus flagellatus</name>
    <dbReference type="NCBI Taxonomy" id="2211139"/>
    <lineage>
        <taxon>Bacteria</taxon>
        <taxon>Bacillati</taxon>
        <taxon>Bacillota</taxon>
        <taxon>Bacilli</taxon>
        <taxon>Bacillales</taxon>
        <taxon>Paenibacillaceae</taxon>
        <taxon>Paenibacillus</taxon>
    </lineage>
</organism>
<protein>
    <recommendedName>
        <fullName evidence="3">ATP-grasp domain-containing protein</fullName>
    </recommendedName>
</protein>
<dbReference type="Pfam" id="PF14398">
    <property type="entry name" value="ATPgrasp_YheCD"/>
    <property type="match status" value="1"/>
</dbReference>
<dbReference type="SUPFAM" id="SSF56059">
    <property type="entry name" value="Glutathione synthetase ATP-binding domain-like"/>
    <property type="match status" value="1"/>
</dbReference>
<dbReference type="EMBL" id="QJVJ01000013">
    <property type="protein sequence ID" value="PYI51331.1"/>
    <property type="molecule type" value="Genomic_DNA"/>
</dbReference>
<evidence type="ECO:0000313" key="1">
    <source>
        <dbReference type="EMBL" id="PYI51331.1"/>
    </source>
</evidence>
<dbReference type="Gene3D" id="3.30.470.20">
    <property type="entry name" value="ATP-grasp fold, B domain"/>
    <property type="match status" value="1"/>
</dbReference>
<sequence>MPNGKVEAGRRRGRILECIRYQATESRRSFDRSGAAGRQYLDSFPDDWLECGTIYSRGSTLKAAIRKAYGSDKWTKYEILKASKKLAPFLPATHKLSRRRVWRYLEKDGMAIMKPCTGNSGYGIIRVARLERSRYAIQTENKTMIRDGKRPTWYRIRNMTRDRDYIVQQWIPLARLDKRPFDIRIVVRRTGRNASWKIKGMFAKVAEEGYVVTNVSNRIIPVEEAIECARMKSTSTKKLIKKMQKVCLTASKHLGRYYPTHVIGFDIGLDSDARIWIIEPNLKPSMKPFERLRKKN</sequence>
<dbReference type="InterPro" id="IPR026838">
    <property type="entry name" value="YheC/D"/>
</dbReference>